<gene>
    <name evidence="2" type="ORF">HNP84_007613</name>
</gene>
<dbReference type="EMBL" id="JACHGN010000020">
    <property type="protein sequence ID" value="MBB5137860.1"/>
    <property type="molecule type" value="Genomic_DNA"/>
</dbReference>
<dbReference type="PANTHER" id="PTHR33336">
    <property type="entry name" value="QUINOL MONOOXYGENASE YGIN-RELATED"/>
    <property type="match status" value="1"/>
</dbReference>
<accession>A0A840PJV5</accession>
<dbReference type="GO" id="GO:0004497">
    <property type="term" value="F:monooxygenase activity"/>
    <property type="evidence" value="ECO:0007669"/>
    <property type="project" value="UniProtKB-KW"/>
</dbReference>
<organism evidence="2 3">
    <name type="scientific">Thermocatellispora tengchongensis</name>
    <dbReference type="NCBI Taxonomy" id="1073253"/>
    <lineage>
        <taxon>Bacteria</taxon>
        <taxon>Bacillati</taxon>
        <taxon>Actinomycetota</taxon>
        <taxon>Actinomycetes</taxon>
        <taxon>Streptosporangiales</taxon>
        <taxon>Streptosporangiaceae</taxon>
        <taxon>Thermocatellispora</taxon>
    </lineage>
</organism>
<dbReference type="Pfam" id="PF03992">
    <property type="entry name" value="ABM"/>
    <property type="match status" value="1"/>
</dbReference>
<dbReference type="Proteomes" id="UP000578449">
    <property type="component" value="Unassembled WGS sequence"/>
</dbReference>
<dbReference type="RefSeq" id="WP_185054747.1">
    <property type="nucleotide sequence ID" value="NZ_BAABIX010000002.1"/>
</dbReference>
<keyword evidence="3" id="KW-1185">Reference proteome</keyword>
<reference evidence="2 3" key="1">
    <citation type="submission" date="2020-08" db="EMBL/GenBank/DDBJ databases">
        <title>Genomic Encyclopedia of Type Strains, Phase IV (KMG-IV): sequencing the most valuable type-strain genomes for metagenomic binning, comparative biology and taxonomic classification.</title>
        <authorList>
            <person name="Goeker M."/>
        </authorList>
    </citation>
    <scope>NUCLEOTIDE SEQUENCE [LARGE SCALE GENOMIC DNA]</scope>
    <source>
        <strain evidence="2 3">DSM 45615</strain>
    </source>
</reference>
<protein>
    <submittedName>
        <fullName evidence="2">Quinol monooxygenase YgiN</fullName>
    </submittedName>
</protein>
<dbReference type="PROSITE" id="PS51725">
    <property type="entry name" value="ABM"/>
    <property type="match status" value="1"/>
</dbReference>
<dbReference type="PANTHER" id="PTHR33336:SF15">
    <property type="entry name" value="ABM DOMAIN-CONTAINING PROTEIN"/>
    <property type="match status" value="1"/>
</dbReference>
<dbReference type="InterPro" id="IPR011008">
    <property type="entry name" value="Dimeric_a/b-barrel"/>
</dbReference>
<dbReference type="InterPro" id="IPR050744">
    <property type="entry name" value="AI-2_Isomerase_LsrG"/>
</dbReference>
<evidence type="ECO:0000259" key="1">
    <source>
        <dbReference type="PROSITE" id="PS51725"/>
    </source>
</evidence>
<dbReference type="Gene3D" id="3.30.70.100">
    <property type="match status" value="1"/>
</dbReference>
<dbReference type="AlphaFoldDB" id="A0A840PJV5"/>
<evidence type="ECO:0000313" key="3">
    <source>
        <dbReference type="Proteomes" id="UP000578449"/>
    </source>
</evidence>
<feature type="domain" description="ABM" evidence="1">
    <location>
        <begin position="3"/>
        <end position="91"/>
    </location>
</feature>
<sequence>MAFVVTALWTAKRGEEENVARILAELVGPSRDEPGSLFYQPHRDPEDPRRFFFYEQYTDRAAYEAHGSSEHFQKLGFGQAIPLLESRERWFYETWEPDGSQAG</sequence>
<evidence type="ECO:0000313" key="2">
    <source>
        <dbReference type="EMBL" id="MBB5137860.1"/>
    </source>
</evidence>
<comment type="caution">
    <text evidence="2">The sequence shown here is derived from an EMBL/GenBank/DDBJ whole genome shotgun (WGS) entry which is preliminary data.</text>
</comment>
<dbReference type="SUPFAM" id="SSF54909">
    <property type="entry name" value="Dimeric alpha+beta barrel"/>
    <property type="match status" value="1"/>
</dbReference>
<keyword evidence="2" id="KW-0503">Monooxygenase</keyword>
<keyword evidence="2" id="KW-0560">Oxidoreductase</keyword>
<proteinExistence type="predicted"/>
<name>A0A840PJV5_9ACTN</name>
<dbReference type="InterPro" id="IPR007138">
    <property type="entry name" value="ABM_dom"/>
</dbReference>